<reference evidence="1" key="1">
    <citation type="submission" date="2022-07" db="EMBL/GenBank/DDBJ databases">
        <title>Arcobacter roscoffensis sp. nov., a marine bacterium isolated from coastal seawater collected from Roscoff, France.</title>
        <authorList>
            <person name="Pascual J."/>
            <person name="Lepeaux C."/>
            <person name="Methner A."/>
            <person name="Overmann J."/>
        </authorList>
    </citation>
    <scope>NUCLEOTIDE SEQUENCE</scope>
    <source>
        <strain evidence="1">ARW1-2F2</strain>
    </source>
</reference>
<dbReference type="RefSeq" id="WP_254577502.1">
    <property type="nucleotide sequence ID" value="NZ_CP100595.1"/>
</dbReference>
<keyword evidence="2" id="KW-1185">Reference proteome</keyword>
<name>A0ABY5E594_9BACT</name>
<sequence length="67" mass="7976">MKTIKLEIDDSKIDIVLNIIDNLKDDVISKYEIISDKKESKDFIDISEESLYKIWENDEDSDYDKFL</sequence>
<dbReference type="Proteomes" id="UP001060012">
    <property type="component" value="Chromosome"/>
</dbReference>
<gene>
    <name evidence="1" type="ORF">NJU99_04335</name>
</gene>
<protein>
    <submittedName>
        <fullName evidence="1">Uncharacterized protein</fullName>
    </submittedName>
</protein>
<proteinExistence type="predicted"/>
<evidence type="ECO:0000313" key="1">
    <source>
        <dbReference type="EMBL" id="UTJ07324.1"/>
    </source>
</evidence>
<organism evidence="1 2">
    <name type="scientific">Arcobacter roscoffensis</name>
    <dbReference type="NCBI Taxonomy" id="2961520"/>
    <lineage>
        <taxon>Bacteria</taxon>
        <taxon>Pseudomonadati</taxon>
        <taxon>Campylobacterota</taxon>
        <taxon>Epsilonproteobacteria</taxon>
        <taxon>Campylobacterales</taxon>
        <taxon>Arcobacteraceae</taxon>
        <taxon>Arcobacter</taxon>
    </lineage>
</organism>
<dbReference type="EMBL" id="CP100595">
    <property type="protein sequence ID" value="UTJ07324.1"/>
    <property type="molecule type" value="Genomic_DNA"/>
</dbReference>
<accession>A0ABY5E594</accession>
<evidence type="ECO:0000313" key="2">
    <source>
        <dbReference type="Proteomes" id="UP001060012"/>
    </source>
</evidence>